<dbReference type="Proteomes" id="UP000266677">
    <property type="component" value="Unassembled WGS sequence"/>
</dbReference>
<protein>
    <submittedName>
        <fullName evidence="1">Uncharacterized protein</fullName>
    </submittedName>
</protein>
<gene>
    <name evidence="1" type="ORF">D5S18_31700</name>
</gene>
<organism evidence="1 2">
    <name type="scientific">Nocardia panacis</name>
    <dbReference type="NCBI Taxonomy" id="2340916"/>
    <lineage>
        <taxon>Bacteria</taxon>
        <taxon>Bacillati</taxon>
        <taxon>Actinomycetota</taxon>
        <taxon>Actinomycetes</taxon>
        <taxon>Mycobacteriales</taxon>
        <taxon>Nocardiaceae</taxon>
        <taxon>Nocardia</taxon>
    </lineage>
</organism>
<proteinExistence type="predicted"/>
<comment type="caution">
    <text evidence="1">The sequence shown here is derived from an EMBL/GenBank/DDBJ whole genome shotgun (WGS) entry which is preliminary data.</text>
</comment>
<evidence type="ECO:0000313" key="1">
    <source>
        <dbReference type="EMBL" id="RJO69218.1"/>
    </source>
</evidence>
<dbReference type="AlphaFoldDB" id="A0A3A4K7R0"/>
<reference evidence="1 2" key="1">
    <citation type="submission" date="2018-09" db="EMBL/GenBank/DDBJ databases">
        <title>YIM PH21274 draft genome.</title>
        <authorList>
            <person name="Miao C."/>
        </authorList>
    </citation>
    <scope>NUCLEOTIDE SEQUENCE [LARGE SCALE GENOMIC DNA]</scope>
    <source>
        <strain evidence="1 2">YIM PH 21724</strain>
    </source>
</reference>
<evidence type="ECO:0000313" key="2">
    <source>
        <dbReference type="Proteomes" id="UP000266677"/>
    </source>
</evidence>
<name>A0A3A4K7R0_9NOCA</name>
<dbReference type="EMBL" id="QZFU01000045">
    <property type="protein sequence ID" value="RJO69218.1"/>
    <property type="molecule type" value="Genomic_DNA"/>
</dbReference>
<accession>A0A3A4K7R0</accession>
<sequence length="139" mass="15756">MPKRISDVSLHVYVTAETLDRVVQTVREAVDQHLRNREVFAWRFTLPVDIDDEAHLLLETQWRLDHPGLAPRQCHTYEIAISLVGPASRLTESGVAALENKLAARLSALAAAPPGTTIPWTMRCRHHQTKDFDTNRELI</sequence>
<keyword evidence="2" id="KW-1185">Reference proteome</keyword>
<dbReference type="OrthoDB" id="4560890at2"/>